<keyword evidence="1" id="KW-1133">Transmembrane helix</keyword>
<gene>
    <name evidence="2" type="ordered locus">WS1611</name>
</gene>
<dbReference type="PANTHER" id="PTHR34071">
    <property type="entry name" value="5-NITROIMIDAZOLE ANTIBIOTICS RESISTANCE PROTEIN, NIMA-FAMILY-RELATED PROTEIN-RELATED"/>
    <property type="match status" value="1"/>
</dbReference>
<proteinExistence type="predicted"/>
<keyword evidence="1" id="KW-0812">Transmembrane</keyword>
<dbReference type="EMBL" id="BX571661">
    <property type="protein sequence ID" value="CAE10645.1"/>
    <property type="molecule type" value="Genomic_DNA"/>
</dbReference>
<dbReference type="Proteomes" id="UP000000422">
    <property type="component" value="Chromosome"/>
</dbReference>
<dbReference type="InterPro" id="IPR024747">
    <property type="entry name" value="Pyridox_Oxase-rel"/>
</dbReference>
<dbReference type="PANTHER" id="PTHR34071:SF2">
    <property type="entry name" value="FLAVIN-NUCLEOTIDE-BINDING PROTEIN"/>
    <property type="match status" value="1"/>
</dbReference>
<name>Q7MR74_WOLSU</name>
<sequence>MPLRDSSWRAIFGLLCLASFPILATYHFRERMAKMQHRTKTHLLTKEEIKEALNLAQVGRIGIVCSDGFPYVLPLHFVYADEKIYLHGLPKGKKIEGIKQNPNVCFEIDQMVSLLKEGVENPCDVNTEFNSVILQGKASLVGDFEEKKSALKRIVEKFTPLLINQEIPDKMIQGTAIIRIDILNSTGRYYR</sequence>
<reference evidence="2 3" key="1">
    <citation type="journal article" date="2003" name="Proc. Natl. Acad. Sci. U.S.A.">
        <title>Complete genome sequence and analysis of Wolinella succinogenes.</title>
        <authorList>
            <person name="Baar C."/>
            <person name="Eppinger M."/>
            <person name="Raddatz G."/>
            <person name="Simon JM."/>
            <person name="Lanz C."/>
            <person name="Klimmek O."/>
            <person name="Nandakumar R."/>
            <person name="Gross R."/>
            <person name="Rosinus A."/>
            <person name="Keller H."/>
            <person name="Jagtap P."/>
            <person name="Linke B."/>
            <person name="Meyer F."/>
            <person name="Lederer H."/>
            <person name="Schuster S.C."/>
        </authorList>
    </citation>
    <scope>NUCLEOTIDE SEQUENCE [LARGE SCALE GENOMIC DNA]</scope>
    <source>
        <strain evidence="3">ATCC 29543 / DSM 1740 / CCUG 13145 / JCM 31913 / LMG 7466 / NCTC 11488 / FDC 602W</strain>
    </source>
</reference>
<organism evidence="3">
    <name type="scientific">Wolinella succinogenes (strain ATCC 29543 / DSM 1740 / CCUG 13145 / JCM 31913 / LMG 7466 / NCTC 11488 / FDC 602W)</name>
    <name type="common">Vibrio succinogenes</name>
    <dbReference type="NCBI Taxonomy" id="273121"/>
    <lineage>
        <taxon>Bacteria</taxon>
        <taxon>Pseudomonadati</taxon>
        <taxon>Campylobacterota</taxon>
        <taxon>Epsilonproteobacteria</taxon>
        <taxon>Campylobacterales</taxon>
        <taxon>Helicobacteraceae</taxon>
        <taxon>Wolinella</taxon>
    </lineage>
</organism>
<keyword evidence="1" id="KW-0472">Membrane</keyword>
<protein>
    <recommendedName>
        <fullName evidence="4">Pyridoxamine 5'-phosphate oxidase family protein</fullName>
    </recommendedName>
</protein>
<evidence type="ECO:0008006" key="4">
    <source>
        <dbReference type="Google" id="ProtNLM"/>
    </source>
</evidence>
<evidence type="ECO:0000313" key="2">
    <source>
        <dbReference type="EMBL" id="CAE10645.1"/>
    </source>
</evidence>
<keyword evidence="3" id="KW-1185">Reference proteome</keyword>
<dbReference type="InterPro" id="IPR012349">
    <property type="entry name" value="Split_barrel_FMN-bd"/>
</dbReference>
<dbReference type="AlphaFoldDB" id="Q7MR74"/>
<dbReference type="HOGENOM" id="CLU_067890_2_2_7"/>
<dbReference type="Gene3D" id="2.30.110.10">
    <property type="entry name" value="Electron Transport, Fmn-binding Protein, Chain A"/>
    <property type="match status" value="1"/>
</dbReference>
<dbReference type="KEGG" id="wsu:WS1611"/>
<accession>Q7MR74</accession>
<dbReference type="eggNOG" id="COG3467">
    <property type="taxonomic scope" value="Bacteria"/>
</dbReference>
<feature type="transmembrane region" description="Helical" evidence="1">
    <location>
        <begin position="6"/>
        <end position="28"/>
    </location>
</feature>
<evidence type="ECO:0000313" key="3">
    <source>
        <dbReference type="Proteomes" id="UP000000422"/>
    </source>
</evidence>
<dbReference type="STRING" id="273121.WS1611"/>
<evidence type="ECO:0000256" key="1">
    <source>
        <dbReference type="SAM" id="Phobius"/>
    </source>
</evidence>
<dbReference type="Pfam" id="PF12900">
    <property type="entry name" value="Pyridox_ox_2"/>
    <property type="match status" value="1"/>
</dbReference>
<dbReference type="SUPFAM" id="SSF50475">
    <property type="entry name" value="FMN-binding split barrel"/>
    <property type="match status" value="1"/>
</dbReference>